<evidence type="ECO:0000313" key="14">
    <source>
        <dbReference type="EMBL" id="PJF36055.1"/>
    </source>
</evidence>
<dbReference type="InterPro" id="IPR001135">
    <property type="entry name" value="NADH_Q_OxRdtase_suD"/>
</dbReference>
<keyword evidence="3 11" id="KW-0813">Transport</keyword>
<comment type="similarity">
    <text evidence="11">Belongs to the complex I 49 kDa subunit family.</text>
</comment>
<comment type="catalytic activity">
    <reaction evidence="10 11">
        <text>a quinone + NADH + 5 H(+)(in) = a quinol + NAD(+) + 4 H(+)(out)</text>
        <dbReference type="Rhea" id="RHEA:57888"/>
        <dbReference type="ChEBI" id="CHEBI:15378"/>
        <dbReference type="ChEBI" id="CHEBI:24646"/>
        <dbReference type="ChEBI" id="CHEBI:57540"/>
        <dbReference type="ChEBI" id="CHEBI:57945"/>
        <dbReference type="ChEBI" id="CHEBI:132124"/>
    </reaction>
</comment>
<evidence type="ECO:0000256" key="7">
    <source>
        <dbReference type="ARBA" id="ARBA00023136"/>
    </source>
</evidence>
<dbReference type="InterPro" id="IPR001268">
    <property type="entry name" value="NADH_UbQ_OxRdtase_30kDa_su"/>
</dbReference>
<name>A0A2M8PET3_9CHLR</name>
<dbReference type="InterPro" id="IPR037232">
    <property type="entry name" value="NADH_quin_OxRdtase_su_C/D-like"/>
</dbReference>
<dbReference type="Pfam" id="PF00346">
    <property type="entry name" value="Complex1_49kDa"/>
    <property type="match status" value="1"/>
</dbReference>
<dbReference type="InterPro" id="IPR029014">
    <property type="entry name" value="NiFe-Hase_large"/>
</dbReference>
<dbReference type="Gene3D" id="3.30.460.80">
    <property type="entry name" value="NADH:ubiquinone oxidoreductase, 30kDa subunit"/>
    <property type="match status" value="1"/>
</dbReference>
<dbReference type="NCBIfam" id="NF004739">
    <property type="entry name" value="PRK06075.1"/>
    <property type="match status" value="1"/>
</dbReference>
<organism evidence="14 15">
    <name type="scientific">Candidatus Thermofonsia Clade 1 bacterium</name>
    <dbReference type="NCBI Taxonomy" id="2364210"/>
    <lineage>
        <taxon>Bacteria</taxon>
        <taxon>Bacillati</taxon>
        <taxon>Chloroflexota</taxon>
        <taxon>Candidatus Thermofontia</taxon>
        <taxon>Candidatus Thermofonsia Clade 1</taxon>
    </lineage>
</organism>
<evidence type="ECO:0000256" key="11">
    <source>
        <dbReference type="HAMAP-Rule" id="MF_01358"/>
    </source>
</evidence>
<dbReference type="PANTHER" id="PTHR11993:SF10">
    <property type="entry name" value="NADH DEHYDROGENASE [UBIQUINONE] IRON-SULFUR PROTEIN 2, MITOCHONDRIAL"/>
    <property type="match status" value="1"/>
</dbReference>
<evidence type="ECO:0000256" key="6">
    <source>
        <dbReference type="ARBA" id="ARBA00023027"/>
    </source>
</evidence>
<evidence type="ECO:0000256" key="10">
    <source>
        <dbReference type="ARBA" id="ARBA00047712"/>
    </source>
</evidence>
<protein>
    <recommendedName>
        <fullName evidence="11">NADH-quinone oxidoreductase subunit D</fullName>
        <ecNumber evidence="11">7.1.1.-</ecNumber>
    </recommendedName>
    <alternativeName>
        <fullName evidence="11">NADH dehydrogenase I subunit D</fullName>
    </alternativeName>
    <alternativeName>
        <fullName evidence="11">NDH-1 subunit D</fullName>
    </alternativeName>
</protein>
<evidence type="ECO:0000259" key="12">
    <source>
        <dbReference type="Pfam" id="PF00329"/>
    </source>
</evidence>
<comment type="similarity">
    <text evidence="2">In the C-terminal section; belongs to the complex I 49 kDa subunit family.</text>
</comment>
<dbReference type="SUPFAM" id="SSF56762">
    <property type="entry name" value="HydB/Nqo4-like"/>
    <property type="match status" value="1"/>
</dbReference>
<dbReference type="GO" id="GO:0048038">
    <property type="term" value="F:quinone binding"/>
    <property type="evidence" value="ECO:0007669"/>
    <property type="project" value="UniProtKB-KW"/>
</dbReference>
<dbReference type="PANTHER" id="PTHR11993">
    <property type="entry name" value="NADH-UBIQUINONE OXIDOREDUCTASE 49 KDA SUBUNIT"/>
    <property type="match status" value="1"/>
</dbReference>
<keyword evidence="11" id="KW-1278">Translocase</keyword>
<dbReference type="InterPro" id="IPR022885">
    <property type="entry name" value="NDH1_su_D/H"/>
</dbReference>
<reference evidence="14 15" key="1">
    <citation type="submission" date="2017-11" db="EMBL/GenBank/DDBJ databases">
        <title>Evolution of Phototrophy in the Chloroflexi Phylum Driven by Horizontal Gene Transfer.</title>
        <authorList>
            <person name="Ward L.M."/>
            <person name="Hemp J."/>
            <person name="Shih P.M."/>
            <person name="Mcglynn S.E."/>
            <person name="Fischer W."/>
        </authorList>
    </citation>
    <scope>NUCLEOTIDE SEQUENCE [LARGE SCALE GENOMIC DNA]</scope>
    <source>
        <strain evidence="14">JP3_13</strain>
    </source>
</reference>
<comment type="function">
    <text evidence="11">NDH-1 shuttles electrons from NADH, via FMN and iron-sulfur (Fe-S) centers, to quinones in the respiratory chain. The immediate electron acceptor for the enzyme in this species is believed to be ubiquinone. Couples the redox reaction to proton translocation (for every two electrons transferred, four hydrogen ions are translocated across the cytoplasmic membrane), and thus conserves the redox energy in a proton gradient.</text>
</comment>
<gene>
    <name evidence="11" type="primary">nuoD</name>
    <name evidence="14" type="ORF">CUN49_07370</name>
</gene>
<dbReference type="InterPro" id="IPR020396">
    <property type="entry name" value="NADH_UbQ_OxRdtase_CS"/>
</dbReference>
<keyword evidence="11" id="KW-0830">Ubiquinone</keyword>
<keyword evidence="4 11" id="KW-1003">Cell membrane</keyword>
<comment type="subunit">
    <text evidence="11">NDH-1 is composed of 14 different subunits. Subunits NuoB, C, D, E, F, and G constitute the peripheral sector of the complex.</text>
</comment>
<comment type="subcellular location">
    <subcellularLocation>
        <location evidence="1">Cell inner membrane</location>
        <topology evidence="1">Peripheral membrane protein</topology>
    </subcellularLocation>
    <subcellularLocation>
        <location evidence="11">Cell membrane</location>
        <topology evidence="11">Peripheral membrane protein</topology>
        <orientation evidence="11">Cytoplasmic side</orientation>
    </subcellularLocation>
</comment>
<dbReference type="Proteomes" id="UP000229681">
    <property type="component" value="Unassembled WGS sequence"/>
</dbReference>
<keyword evidence="7 11" id="KW-0472">Membrane</keyword>
<sequence length="610" mass="68870">MTDQVLPQVTDLPSTVAALKERFPNAVKDDTRSGYQGVIVDPAHLTEFARVIRDEFGFNYLSSVTAVDYLGHGDHLEVVYHAYRVPSGGKPLVFKAQTDRNDAVVPSLVSIYPGADFQEREAYDLYGIHFVGHPNLKRILLWEGFEGYPMRKDYHEAYYEQETKPFDSRWPGGHVFRAEEYNPFGHNVRYPAGFTLDDYKPVAEEQLQQGMALGVDIMGDPAFRTDRLIVNLGPHHPSTHGVFRMMVALTGETIESLEPVMGYLHRNHEKIGERNTWYGNMPFTDRLDYICSMANNLAYAITVEQMMGNQVSVPYRAEVIRVLMAELTRITNHLWAIGFLLNDLGAFFTPALYAIQTREYILDFFEATAGSRMMCNYMRIGGVAKDLMARIRSEAALINDKVRDMDTMEYLDKLINDRLPRSIDELDELLSESEIIKSRCIGVGLLPAEMAIAYSASGPLLRASGVPYDIRRADPYSIYPELEFDICTRPNGDIYDRYYLRLDEMRQSVRILKQILPRLKDTQGQPIFGGKTSYSIKVPAGEAYGHAENPKGELGFYCVSTGGGNPWRYHVRAPSFINLTPLGEMCKGQKVADVVAILGSIDIVLGETDR</sequence>
<accession>A0A2M8PET3</accession>
<dbReference type="SUPFAM" id="SSF143243">
    <property type="entry name" value="Nqo5-like"/>
    <property type="match status" value="1"/>
</dbReference>
<keyword evidence="8" id="KW-0511">Multifunctional enzyme</keyword>
<dbReference type="PROSITE" id="PS00542">
    <property type="entry name" value="COMPLEX1_30K"/>
    <property type="match status" value="1"/>
</dbReference>
<evidence type="ECO:0000313" key="15">
    <source>
        <dbReference type="Proteomes" id="UP000229681"/>
    </source>
</evidence>
<evidence type="ECO:0000256" key="2">
    <source>
        <dbReference type="ARBA" id="ARBA00010019"/>
    </source>
</evidence>
<dbReference type="GO" id="GO:0050136">
    <property type="term" value="F:NADH dehydrogenase (quinone) (non-electrogenic) activity"/>
    <property type="evidence" value="ECO:0007669"/>
    <property type="project" value="UniProtKB-UniRule"/>
</dbReference>
<dbReference type="EMBL" id="PGTM01000083">
    <property type="protein sequence ID" value="PJF36055.1"/>
    <property type="molecule type" value="Genomic_DNA"/>
</dbReference>
<dbReference type="Gene3D" id="1.10.645.10">
    <property type="entry name" value="Cytochrome-c3 Hydrogenase, chain B"/>
    <property type="match status" value="1"/>
</dbReference>
<dbReference type="AlphaFoldDB" id="A0A2M8PET3"/>
<evidence type="ECO:0000256" key="4">
    <source>
        <dbReference type="ARBA" id="ARBA00022475"/>
    </source>
</evidence>
<keyword evidence="5 11" id="KW-0874">Quinone</keyword>
<evidence type="ECO:0000256" key="8">
    <source>
        <dbReference type="ARBA" id="ARBA00023268"/>
    </source>
</evidence>
<evidence type="ECO:0000259" key="13">
    <source>
        <dbReference type="Pfam" id="PF00346"/>
    </source>
</evidence>
<evidence type="ECO:0000256" key="3">
    <source>
        <dbReference type="ARBA" id="ARBA00022448"/>
    </source>
</evidence>
<proteinExistence type="inferred from homology"/>
<evidence type="ECO:0000256" key="9">
    <source>
        <dbReference type="ARBA" id="ARBA00038617"/>
    </source>
</evidence>
<evidence type="ECO:0000256" key="5">
    <source>
        <dbReference type="ARBA" id="ARBA00022719"/>
    </source>
</evidence>
<comment type="subunit">
    <text evidence="9">NDH-1 is composed of 13 different subunits. Subunits NuoB, CD, E, F, and G constitute the peripheral sector of the complex.</text>
</comment>
<evidence type="ECO:0000256" key="1">
    <source>
        <dbReference type="ARBA" id="ARBA00004417"/>
    </source>
</evidence>
<dbReference type="GO" id="GO:0008137">
    <property type="term" value="F:NADH dehydrogenase (ubiquinone) activity"/>
    <property type="evidence" value="ECO:0007669"/>
    <property type="project" value="InterPro"/>
</dbReference>
<feature type="domain" description="NADH-quinone oxidoreductase subunit D" evidence="13">
    <location>
        <begin position="343"/>
        <end position="610"/>
    </location>
</feature>
<dbReference type="EC" id="7.1.1.-" evidence="11"/>
<dbReference type="HAMAP" id="MF_01358">
    <property type="entry name" value="NDH1_NuoD"/>
    <property type="match status" value="1"/>
</dbReference>
<dbReference type="GO" id="GO:0051287">
    <property type="term" value="F:NAD binding"/>
    <property type="evidence" value="ECO:0007669"/>
    <property type="project" value="InterPro"/>
</dbReference>
<feature type="domain" description="NADH:ubiquinone oxidoreductase 30kDa subunit" evidence="12">
    <location>
        <begin position="39"/>
        <end position="157"/>
    </location>
</feature>
<comment type="caution">
    <text evidence="14">The sequence shown here is derived from an EMBL/GenBank/DDBJ whole genome shotgun (WGS) entry which is preliminary data.</text>
</comment>
<keyword evidence="6 11" id="KW-0520">NAD</keyword>
<dbReference type="GO" id="GO:0005886">
    <property type="term" value="C:plasma membrane"/>
    <property type="evidence" value="ECO:0007669"/>
    <property type="project" value="UniProtKB-SubCell"/>
</dbReference>
<dbReference type="Pfam" id="PF00329">
    <property type="entry name" value="Complex1_30kDa"/>
    <property type="match status" value="1"/>
</dbReference>